<dbReference type="GO" id="GO:0050415">
    <property type="term" value="F:formimidoylglutamase activity"/>
    <property type="evidence" value="ECO:0007669"/>
    <property type="project" value="UniProtKB-UniRule"/>
</dbReference>
<dbReference type="EC" id="3.5.3.8" evidence="5"/>
<dbReference type="GO" id="GO:0008783">
    <property type="term" value="F:agmatinase activity"/>
    <property type="evidence" value="ECO:0007669"/>
    <property type="project" value="TreeGrafter"/>
</dbReference>
<keyword evidence="1 6" id="KW-0479">Metal-binding</keyword>
<protein>
    <recommendedName>
        <fullName evidence="5">Formimidoylglutamase</fullName>
        <ecNumber evidence="5">3.5.3.8</ecNumber>
    </recommendedName>
</protein>
<dbReference type="SUPFAM" id="SSF52768">
    <property type="entry name" value="Arginase/deacetylase"/>
    <property type="match status" value="1"/>
</dbReference>
<comment type="caution">
    <text evidence="9">The sequence shown here is derived from an EMBL/GenBank/DDBJ whole genome shotgun (WGS) entry which is preliminary data.</text>
</comment>
<evidence type="ECO:0000256" key="5">
    <source>
        <dbReference type="NCBIfam" id="TIGR01227"/>
    </source>
</evidence>
<keyword evidence="4 6" id="KW-0464">Manganese</keyword>
<dbReference type="PRINTS" id="PR00116">
    <property type="entry name" value="ARGINASE"/>
</dbReference>
<evidence type="ECO:0000256" key="8">
    <source>
        <dbReference type="RuleBase" id="RU003684"/>
    </source>
</evidence>
<feature type="binding site" evidence="6">
    <location>
        <position position="123"/>
    </location>
    <ligand>
        <name>Mn(2+)</name>
        <dbReference type="ChEBI" id="CHEBI:29035"/>
        <label>1</label>
    </ligand>
</feature>
<dbReference type="InterPro" id="IPR023696">
    <property type="entry name" value="Ureohydrolase_dom_sf"/>
</dbReference>
<dbReference type="Proteomes" id="UP000074108">
    <property type="component" value="Unassembled WGS sequence"/>
</dbReference>
<accession>A0A147KBI9</accession>
<name>A0A147KBI9_9BACI</name>
<dbReference type="InterPro" id="IPR006035">
    <property type="entry name" value="Ureohydrolase"/>
</dbReference>
<proteinExistence type="inferred from homology"/>
<keyword evidence="2 8" id="KW-0378">Hydrolase</keyword>
<keyword evidence="3" id="KW-0369">Histidine metabolism</keyword>
<evidence type="ECO:0000256" key="4">
    <source>
        <dbReference type="ARBA" id="ARBA00023211"/>
    </source>
</evidence>
<dbReference type="GO" id="GO:0046872">
    <property type="term" value="F:metal ion binding"/>
    <property type="evidence" value="ECO:0007669"/>
    <property type="project" value="UniProtKB-KW"/>
</dbReference>
<comment type="cofactor">
    <cofactor evidence="6">
        <name>Mn(2+)</name>
        <dbReference type="ChEBI" id="CHEBI:29035"/>
    </cofactor>
    <text evidence="6">Binds 2 manganese ions per subunit.</text>
</comment>
<dbReference type="Gene3D" id="3.40.800.10">
    <property type="entry name" value="Ureohydrolase domain"/>
    <property type="match status" value="1"/>
</dbReference>
<keyword evidence="10" id="KW-1185">Reference proteome</keyword>
<dbReference type="OrthoDB" id="9788689at2"/>
<dbReference type="PANTHER" id="PTHR11358">
    <property type="entry name" value="ARGINASE/AGMATINASE"/>
    <property type="match status" value="1"/>
</dbReference>
<dbReference type="RefSeq" id="WP_059350240.1">
    <property type="nucleotide sequence ID" value="NZ_LDYG01000010.1"/>
</dbReference>
<dbReference type="PIRSF" id="PIRSF036979">
    <property type="entry name" value="Arginase"/>
    <property type="match status" value="1"/>
</dbReference>
<evidence type="ECO:0000256" key="3">
    <source>
        <dbReference type="ARBA" id="ARBA00022808"/>
    </source>
</evidence>
<dbReference type="GO" id="GO:0033389">
    <property type="term" value="P:putrescine biosynthetic process from arginine, via agmatine"/>
    <property type="evidence" value="ECO:0007669"/>
    <property type="project" value="TreeGrafter"/>
</dbReference>
<sequence length="313" mass="34612">MSKSFLRKAGNAVFVDRDMVKAHELLSDGEGVVGLMGLPLSKTSISHSGAHLSPTTIRGMLSSYSTYAISTDHDLKDERILDVGDVWMHPTDLNESRNRIRRSVEETIERFPDRPMIYLGGDHGISYPIISGWKNPKGRIGVIQFDAHHDLRNVEDGGRTNGTPFRSLLEDGIMEGKHLIQIGIRDYSNSRANTEYGRSQGVTIYTLDDVLIQGITSIMKKSLDYLQKAVDVIYVSVDVDVLDQAYAPGCPAIGPGGMTSRELLLGVKEAASCEKVKAMDIVEIDPTVDFRDMTSRIGAHLVLRFLEGKAKRH</sequence>
<dbReference type="Pfam" id="PF00491">
    <property type="entry name" value="Arginase"/>
    <property type="match status" value="1"/>
</dbReference>
<dbReference type="PANTHER" id="PTHR11358:SF35">
    <property type="entry name" value="FORMIMIDOYLGLUTAMASE"/>
    <property type="match status" value="1"/>
</dbReference>
<gene>
    <name evidence="9" type="ORF">Q75_02410</name>
</gene>
<feature type="binding site" evidence="6">
    <location>
        <position position="146"/>
    </location>
    <ligand>
        <name>Mn(2+)</name>
        <dbReference type="ChEBI" id="CHEBI:29035"/>
        <label>1</label>
    </ligand>
</feature>
<dbReference type="GO" id="GO:0019556">
    <property type="term" value="P:L-histidine catabolic process to glutamate and formamide"/>
    <property type="evidence" value="ECO:0007669"/>
    <property type="project" value="UniProtKB-UniRule"/>
</dbReference>
<dbReference type="PROSITE" id="PS51409">
    <property type="entry name" value="ARGINASE_2"/>
    <property type="match status" value="1"/>
</dbReference>
<feature type="binding site" evidence="6">
    <location>
        <position position="238"/>
    </location>
    <ligand>
        <name>Mn(2+)</name>
        <dbReference type="ChEBI" id="CHEBI:29035"/>
        <label>1</label>
    </ligand>
</feature>
<evidence type="ECO:0000313" key="9">
    <source>
        <dbReference type="EMBL" id="KUP08495.1"/>
    </source>
</evidence>
<dbReference type="PROSITE" id="PS01053">
    <property type="entry name" value="ARGINASE_1"/>
    <property type="match status" value="1"/>
</dbReference>
<feature type="binding site" evidence="6">
    <location>
        <position position="148"/>
    </location>
    <ligand>
        <name>Mn(2+)</name>
        <dbReference type="ChEBI" id="CHEBI:29035"/>
        <label>1</label>
    </ligand>
</feature>
<feature type="binding site" evidence="6">
    <location>
        <position position="240"/>
    </location>
    <ligand>
        <name>Mn(2+)</name>
        <dbReference type="ChEBI" id="CHEBI:29035"/>
        <label>1</label>
    </ligand>
</feature>
<dbReference type="NCBIfam" id="TIGR01227">
    <property type="entry name" value="hutG"/>
    <property type="match status" value="1"/>
</dbReference>
<evidence type="ECO:0000256" key="1">
    <source>
        <dbReference type="ARBA" id="ARBA00022723"/>
    </source>
</evidence>
<dbReference type="STRING" id="1150625.Q75_02410"/>
<dbReference type="CDD" id="cd09990">
    <property type="entry name" value="Agmatinase-like"/>
    <property type="match status" value="1"/>
</dbReference>
<dbReference type="EMBL" id="LDYG01000010">
    <property type="protein sequence ID" value="KUP08495.1"/>
    <property type="molecule type" value="Genomic_DNA"/>
</dbReference>
<evidence type="ECO:0000313" key="10">
    <source>
        <dbReference type="Proteomes" id="UP000074108"/>
    </source>
</evidence>
<evidence type="ECO:0000256" key="7">
    <source>
        <dbReference type="PROSITE-ProRule" id="PRU00742"/>
    </source>
</evidence>
<dbReference type="InterPro" id="IPR005923">
    <property type="entry name" value="HutG"/>
</dbReference>
<dbReference type="AlphaFoldDB" id="A0A147KBI9"/>
<dbReference type="InterPro" id="IPR020855">
    <property type="entry name" value="Ureohydrolase_Mn_BS"/>
</dbReference>
<comment type="similarity">
    <text evidence="7 8">Belongs to the arginase family.</text>
</comment>
<feature type="binding site" evidence="6">
    <location>
        <position position="150"/>
    </location>
    <ligand>
        <name>Mn(2+)</name>
        <dbReference type="ChEBI" id="CHEBI:29035"/>
        <label>1</label>
    </ligand>
</feature>
<reference evidence="9 10" key="1">
    <citation type="journal article" date="2016" name="Front. Microbiol.">
        <title>Microevolution Analysis of Bacillus coahuilensis Unveils Differences in Phosphorus Acquisition Strategies and Their Regulation.</title>
        <authorList>
            <person name="Gomez-Lunar Z."/>
            <person name="Hernandez-Gonzalez I."/>
            <person name="Rodriguez-Torres M.D."/>
            <person name="Souza V."/>
            <person name="Olmedo-Alvarez G."/>
        </authorList>
    </citation>
    <scope>NUCLEOTIDE SEQUENCE [LARGE SCALE GENOMIC DNA]</scope>
    <source>
        <strain evidence="10">p1.1.43</strain>
    </source>
</reference>
<evidence type="ECO:0000256" key="6">
    <source>
        <dbReference type="PIRSR" id="PIRSR036979-1"/>
    </source>
</evidence>
<evidence type="ECO:0000256" key="2">
    <source>
        <dbReference type="ARBA" id="ARBA00022801"/>
    </source>
</evidence>
<organism evidence="9 10">
    <name type="scientific">Bacillus coahuilensis p1.1.43</name>
    <dbReference type="NCBI Taxonomy" id="1150625"/>
    <lineage>
        <taxon>Bacteria</taxon>
        <taxon>Bacillati</taxon>
        <taxon>Bacillota</taxon>
        <taxon>Bacilli</taxon>
        <taxon>Bacillales</taxon>
        <taxon>Bacillaceae</taxon>
        <taxon>Bacillus</taxon>
    </lineage>
</organism>
<dbReference type="PATRIC" id="fig|1150625.3.peg.514"/>